<reference evidence="1 2" key="1">
    <citation type="submission" date="2019-06" db="EMBL/GenBank/DDBJ databases">
        <title>Draft genome sequence of Clostridium diolis DSM 15410.</title>
        <authorList>
            <person name="Kobayashi H."/>
            <person name="Tanizawa Y."/>
            <person name="Tohno M."/>
        </authorList>
    </citation>
    <scope>NUCLEOTIDE SEQUENCE [LARGE SCALE GENOMIC DNA]</scope>
    <source>
        <strain evidence="1 2">DSM 15410</strain>
    </source>
</reference>
<gene>
    <name evidence="1" type="ORF">CDIOL_50390</name>
</gene>
<sequence>MSIILLLFLSQKMIDNCEADDFLTSFFLSTRKKISQKNEKAGRTNNLILNALPALLNRKLRFTVF</sequence>
<dbReference type="Proteomes" id="UP000325212">
    <property type="component" value="Unassembled WGS sequence"/>
</dbReference>
<organism evidence="1 2">
    <name type="scientific">Clostridium diolis</name>
    <dbReference type="NCBI Taxonomy" id="223919"/>
    <lineage>
        <taxon>Bacteria</taxon>
        <taxon>Bacillati</taxon>
        <taxon>Bacillota</taxon>
        <taxon>Clostridia</taxon>
        <taxon>Eubacteriales</taxon>
        <taxon>Clostridiaceae</taxon>
        <taxon>Clostridium</taxon>
    </lineage>
</organism>
<dbReference type="EMBL" id="BJLA01000033">
    <property type="protein sequence ID" value="GEA34116.1"/>
    <property type="molecule type" value="Genomic_DNA"/>
</dbReference>
<protein>
    <recommendedName>
        <fullName evidence="3">Transposase</fullName>
    </recommendedName>
</protein>
<keyword evidence="2" id="KW-1185">Reference proteome</keyword>
<proteinExistence type="predicted"/>
<comment type="caution">
    <text evidence="1">The sequence shown here is derived from an EMBL/GenBank/DDBJ whole genome shotgun (WGS) entry which is preliminary data.</text>
</comment>
<accession>A0AAV3VF00</accession>
<dbReference type="AlphaFoldDB" id="A0AAV3VF00"/>
<name>A0AAV3VF00_9CLOT</name>
<evidence type="ECO:0000313" key="2">
    <source>
        <dbReference type="Proteomes" id="UP000325212"/>
    </source>
</evidence>
<evidence type="ECO:0008006" key="3">
    <source>
        <dbReference type="Google" id="ProtNLM"/>
    </source>
</evidence>
<evidence type="ECO:0000313" key="1">
    <source>
        <dbReference type="EMBL" id="GEA34116.1"/>
    </source>
</evidence>